<evidence type="ECO:0000259" key="1">
    <source>
        <dbReference type="PROSITE" id="PS51286"/>
    </source>
</evidence>
<evidence type="ECO:0000313" key="3">
    <source>
        <dbReference type="Proteomes" id="UP001489004"/>
    </source>
</evidence>
<dbReference type="InterPro" id="IPR050870">
    <property type="entry name" value="FAST_kinase"/>
</dbReference>
<name>A0AAW1Q9J2_9CHLO</name>
<dbReference type="AlphaFoldDB" id="A0AAW1Q9J2"/>
<accession>A0AAW1Q9J2</accession>
<dbReference type="GO" id="GO:0005759">
    <property type="term" value="C:mitochondrial matrix"/>
    <property type="evidence" value="ECO:0007669"/>
    <property type="project" value="TreeGrafter"/>
</dbReference>
<keyword evidence="3" id="KW-1185">Reference proteome</keyword>
<dbReference type="GO" id="GO:0044528">
    <property type="term" value="P:regulation of mitochondrial mRNA stability"/>
    <property type="evidence" value="ECO:0007669"/>
    <property type="project" value="TreeGrafter"/>
</dbReference>
<protein>
    <recommendedName>
        <fullName evidence="1">RAP domain-containing protein</fullName>
    </recommendedName>
</protein>
<dbReference type="PROSITE" id="PS51286">
    <property type="entry name" value="RAP"/>
    <property type="match status" value="1"/>
</dbReference>
<comment type="caution">
    <text evidence="2">The sequence shown here is derived from an EMBL/GenBank/DDBJ whole genome shotgun (WGS) entry which is preliminary data.</text>
</comment>
<organism evidence="2 3">
    <name type="scientific">[Myrmecia] bisecta</name>
    <dbReference type="NCBI Taxonomy" id="41462"/>
    <lineage>
        <taxon>Eukaryota</taxon>
        <taxon>Viridiplantae</taxon>
        <taxon>Chlorophyta</taxon>
        <taxon>core chlorophytes</taxon>
        <taxon>Trebouxiophyceae</taxon>
        <taxon>Trebouxiales</taxon>
        <taxon>Trebouxiaceae</taxon>
        <taxon>Myrmecia</taxon>
    </lineage>
</organism>
<dbReference type="EMBL" id="JALJOR010000005">
    <property type="protein sequence ID" value="KAK9816979.1"/>
    <property type="molecule type" value="Genomic_DNA"/>
</dbReference>
<dbReference type="SMART" id="SM00952">
    <property type="entry name" value="RAP"/>
    <property type="match status" value="1"/>
</dbReference>
<reference evidence="2 3" key="1">
    <citation type="journal article" date="2024" name="Nat. Commun.">
        <title>Phylogenomics reveals the evolutionary origins of lichenization in chlorophyte algae.</title>
        <authorList>
            <person name="Puginier C."/>
            <person name="Libourel C."/>
            <person name="Otte J."/>
            <person name="Skaloud P."/>
            <person name="Haon M."/>
            <person name="Grisel S."/>
            <person name="Petersen M."/>
            <person name="Berrin J.G."/>
            <person name="Delaux P.M."/>
            <person name="Dal Grande F."/>
            <person name="Keller J."/>
        </authorList>
    </citation>
    <scope>NUCLEOTIDE SEQUENCE [LARGE SCALE GENOMIC DNA]</scope>
    <source>
        <strain evidence="2 3">SAG 2043</strain>
    </source>
</reference>
<dbReference type="GO" id="GO:0000963">
    <property type="term" value="P:mitochondrial RNA processing"/>
    <property type="evidence" value="ECO:0007669"/>
    <property type="project" value="TreeGrafter"/>
</dbReference>
<dbReference type="GO" id="GO:0003723">
    <property type="term" value="F:RNA binding"/>
    <property type="evidence" value="ECO:0007669"/>
    <property type="project" value="TreeGrafter"/>
</dbReference>
<sequence length="323" mass="35747">MALVHAEDTTRAQDPGFLDQRKQFLDATARHILSLRGDDATLNAQYVTNVSWAYASLRHRHDALFGTMARYVGKKLADFPNQALSSWLWACAVLNHRPAHDVMQRAMKQYLDRLMQDIEPPTVSSICNFVWAVATLGAIRPSYLAAVAHQLAAQPDMVAKLRHQDLSSLHQALRICQLVYAGEDCSDVLPTGIQARIGHWLAVHADKVAKPSKFQMQVARAVKNMGIMNANVEFKTQDGGFSIDIAVTTDGAKLAIEADGPTHFTSNAPHEPLGHTITRNALLSAQGWQVVSIPFFEWDHKVGVELDVYLRDKIRSVLLAPGL</sequence>
<dbReference type="PANTHER" id="PTHR21228:SF40">
    <property type="entry name" value="LD45607P"/>
    <property type="match status" value="1"/>
</dbReference>
<dbReference type="Proteomes" id="UP001489004">
    <property type="component" value="Unassembled WGS sequence"/>
</dbReference>
<dbReference type="InterPro" id="IPR013584">
    <property type="entry name" value="RAP"/>
</dbReference>
<dbReference type="GO" id="GO:0035770">
    <property type="term" value="C:ribonucleoprotein granule"/>
    <property type="evidence" value="ECO:0007669"/>
    <property type="project" value="TreeGrafter"/>
</dbReference>
<gene>
    <name evidence="2" type="ORF">WJX72_007755</name>
</gene>
<dbReference type="PANTHER" id="PTHR21228">
    <property type="entry name" value="FAST LEU-RICH DOMAIN-CONTAINING"/>
    <property type="match status" value="1"/>
</dbReference>
<proteinExistence type="predicted"/>
<dbReference type="Pfam" id="PF08373">
    <property type="entry name" value="RAP"/>
    <property type="match status" value="1"/>
</dbReference>
<evidence type="ECO:0000313" key="2">
    <source>
        <dbReference type="EMBL" id="KAK9816979.1"/>
    </source>
</evidence>
<feature type="domain" description="RAP" evidence="1">
    <location>
        <begin position="254"/>
        <end position="312"/>
    </location>
</feature>